<evidence type="ECO:0000256" key="3">
    <source>
        <dbReference type="ARBA" id="ARBA00022692"/>
    </source>
</evidence>
<dbReference type="NCBIfam" id="TIGR00765">
    <property type="entry name" value="yihY_not_rbn"/>
    <property type="match status" value="1"/>
</dbReference>
<dbReference type="AlphaFoldDB" id="A0AA37WET6"/>
<feature type="transmembrane region" description="Helical" evidence="6">
    <location>
        <begin position="31"/>
        <end position="54"/>
    </location>
</feature>
<dbReference type="PIRSF" id="PIRSF035875">
    <property type="entry name" value="RNase_BN"/>
    <property type="match status" value="1"/>
</dbReference>
<evidence type="ECO:0000313" key="8">
    <source>
        <dbReference type="Proteomes" id="UP001156666"/>
    </source>
</evidence>
<evidence type="ECO:0000256" key="2">
    <source>
        <dbReference type="ARBA" id="ARBA00022475"/>
    </source>
</evidence>
<feature type="transmembrane region" description="Helical" evidence="6">
    <location>
        <begin position="140"/>
        <end position="165"/>
    </location>
</feature>
<dbReference type="EMBL" id="BSOH01000007">
    <property type="protein sequence ID" value="GLR17009.1"/>
    <property type="molecule type" value="Genomic_DNA"/>
</dbReference>
<feature type="transmembrane region" description="Helical" evidence="6">
    <location>
        <begin position="185"/>
        <end position="205"/>
    </location>
</feature>
<evidence type="ECO:0000256" key="6">
    <source>
        <dbReference type="SAM" id="Phobius"/>
    </source>
</evidence>
<evidence type="ECO:0000313" key="7">
    <source>
        <dbReference type="EMBL" id="GLR17009.1"/>
    </source>
</evidence>
<name>A0AA37WET6_9BACT</name>
<dbReference type="GO" id="GO:0005886">
    <property type="term" value="C:plasma membrane"/>
    <property type="evidence" value="ECO:0007669"/>
    <property type="project" value="UniProtKB-SubCell"/>
</dbReference>
<dbReference type="Pfam" id="PF03631">
    <property type="entry name" value="Virul_fac_BrkB"/>
    <property type="match status" value="1"/>
</dbReference>
<organism evidence="7 8">
    <name type="scientific">Portibacter lacus</name>
    <dbReference type="NCBI Taxonomy" id="1099794"/>
    <lineage>
        <taxon>Bacteria</taxon>
        <taxon>Pseudomonadati</taxon>
        <taxon>Bacteroidota</taxon>
        <taxon>Saprospiria</taxon>
        <taxon>Saprospirales</taxon>
        <taxon>Haliscomenobacteraceae</taxon>
        <taxon>Portibacter</taxon>
    </lineage>
</organism>
<comment type="caution">
    <text evidence="7">The sequence shown here is derived from an EMBL/GenBank/DDBJ whole genome shotgun (WGS) entry which is preliminary data.</text>
</comment>
<keyword evidence="2" id="KW-1003">Cell membrane</keyword>
<dbReference type="RefSeq" id="WP_235290812.1">
    <property type="nucleotide sequence ID" value="NZ_BSOH01000007.1"/>
</dbReference>
<feature type="transmembrane region" description="Helical" evidence="6">
    <location>
        <begin position="217"/>
        <end position="239"/>
    </location>
</feature>
<dbReference type="InterPro" id="IPR017039">
    <property type="entry name" value="Virul_fac_BrkB"/>
</dbReference>
<gene>
    <name evidence="7" type="ORF">GCM10007940_16240</name>
</gene>
<feature type="transmembrane region" description="Helical" evidence="6">
    <location>
        <begin position="98"/>
        <end position="119"/>
    </location>
</feature>
<comment type="subcellular location">
    <subcellularLocation>
        <location evidence="1">Cell membrane</location>
        <topology evidence="1">Multi-pass membrane protein</topology>
    </subcellularLocation>
</comment>
<protein>
    <recommendedName>
        <fullName evidence="9">YihY/virulence factor BrkB family protein</fullName>
    </recommendedName>
</protein>
<evidence type="ECO:0000256" key="5">
    <source>
        <dbReference type="ARBA" id="ARBA00023136"/>
    </source>
</evidence>
<evidence type="ECO:0000256" key="1">
    <source>
        <dbReference type="ARBA" id="ARBA00004651"/>
    </source>
</evidence>
<keyword evidence="5 6" id="KW-0472">Membrane</keyword>
<dbReference type="Proteomes" id="UP001156666">
    <property type="component" value="Unassembled WGS sequence"/>
</dbReference>
<dbReference type="PANTHER" id="PTHR30213">
    <property type="entry name" value="INNER MEMBRANE PROTEIN YHJD"/>
    <property type="match status" value="1"/>
</dbReference>
<accession>A0AA37WET6</accession>
<dbReference type="PANTHER" id="PTHR30213:SF1">
    <property type="entry name" value="INNER MEMBRANE PROTEIN YHJD"/>
    <property type="match status" value="1"/>
</dbReference>
<evidence type="ECO:0000256" key="4">
    <source>
        <dbReference type="ARBA" id="ARBA00022989"/>
    </source>
</evidence>
<evidence type="ECO:0008006" key="9">
    <source>
        <dbReference type="Google" id="ProtNLM"/>
    </source>
</evidence>
<reference evidence="7" key="2">
    <citation type="submission" date="2023-01" db="EMBL/GenBank/DDBJ databases">
        <title>Draft genome sequence of Portibacter lacus strain NBRC 108769.</title>
        <authorList>
            <person name="Sun Q."/>
            <person name="Mori K."/>
        </authorList>
    </citation>
    <scope>NUCLEOTIDE SEQUENCE</scope>
    <source>
        <strain evidence="7">NBRC 108769</strain>
    </source>
</reference>
<keyword evidence="4 6" id="KW-1133">Transmembrane helix</keyword>
<keyword evidence="8" id="KW-1185">Reference proteome</keyword>
<sequence length="302" mass="33665">MATRIKRTFMLLRETGQSFFTKDPMTYGASIAFYTLVSLPAITLLLSLVLGTAYQADNAQAKLLEQLNRFMGPSSVETVDMILENAGDLGKTWWAKTIGISTLIFSATTVFISLQNALNNIWNLKPKPESSIIKYIVNRVLSFAMVVSLGFLMLVTLVVDSLVLIIENFFSNLLSDVGMVFVQTINFTISLLITTFLFALIFKFLPDAEIKWKQVRIGGLFTAMLFILGKYLLGIYLSFSDVGSAYGAAGSLVLFLTWVYYSSIILLFGANFTYVYSKRGEDLIQPSKHATFIETKEVDSII</sequence>
<feature type="transmembrane region" description="Helical" evidence="6">
    <location>
        <begin position="245"/>
        <end position="269"/>
    </location>
</feature>
<reference evidence="7" key="1">
    <citation type="journal article" date="2014" name="Int. J. Syst. Evol. Microbiol.">
        <title>Complete genome sequence of Corynebacterium casei LMG S-19264T (=DSM 44701T), isolated from a smear-ripened cheese.</title>
        <authorList>
            <consortium name="US DOE Joint Genome Institute (JGI-PGF)"/>
            <person name="Walter F."/>
            <person name="Albersmeier A."/>
            <person name="Kalinowski J."/>
            <person name="Ruckert C."/>
        </authorList>
    </citation>
    <scope>NUCLEOTIDE SEQUENCE</scope>
    <source>
        <strain evidence="7">NBRC 108769</strain>
    </source>
</reference>
<keyword evidence="3 6" id="KW-0812">Transmembrane</keyword>
<proteinExistence type="predicted"/>